<dbReference type="OrthoDB" id="73875at2759"/>
<evidence type="ECO:0000313" key="2">
    <source>
        <dbReference type="EMBL" id="KAJ4373391.1"/>
    </source>
</evidence>
<dbReference type="AlphaFoldDB" id="A0A9W8YCQ7"/>
<gene>
    <name evidence="2" type="ORF">N0V83_003686</name>
</gene>
<name>A0A9W8YCQ7_9PLEO</name>
<evidence type="ECO:0000313" key="3">
    <source>
        <dbReference type="Proteomes" id="UP001140560"/>
    </source>
</evidence>
<accession>A0A9W8YCQ7</accession>
<dbReference type="EMBL" id="JAPEUY010000005">
    <property type="protein sequence ID" value="KAJ4373391.1"/>
    <property type="molecule type" value="Genomic_DNA"/>
</dbReference>
<feature type="compositionally biased region" description="Polar residues" evidence="1">
    <location>
        <begin position="21"/>
        <end position="32"/>
    </location>
</feature>
<sequence length="204" mass="22808">MTTSSASSKQTTSFVVGTTMTSSRVGTTSTQKASSAPAPSSAPMDKFGGWRVQYTFWIRGNLAGTKWFLYDPNGNEAGRGGIHEGNYPNITDYIESKFRPEAQSMPFGVHAYVMDFKDADKARVRFAVEKDVPNCFDGHVSCRPSMATEDKTEEHPFEVESCFDKCAGTDLRPAMFWCNDLNDGMWLPENGGWRRTFWCGWKGF</sequence>
<protein>
    <submittedName>
        <fullName evidence="2">Uncharacterized protein</fullName>
    </submittedName>
</protein>
<evidence type="ECO:0000256" key="1">
    <source>
        <dbReference type="SAM" id="MobiDB-lite"/>
    </source>
</evidence>
<feature type="region of interest" description="Disordered" evidence="1">
    <location>
        <begin position="21"/>
        <end position="42"/>
    </location>
</feature>
<organism evidence="2 3">
    <name type="scientific">Neocucurbitaria cava</name>
    <dbReference type="NCBI Taxonomy" id="798079"/>
    <lineage>
        <taxon>Eukaryota</taxon>
        <taxon>Fungi</taxon>
        <taxon>Dikarya</taxon>
        <taxon>Ascomycota</taxon>
        <taxon>Pezizomycotina</taxon>
        <taxon>Dothideomycetes</taxon>
        <taxon>Pleosporomycetidae</taxon>
        <taxon>Pleosporales</taxon>
        <taxon>Pleosporineae</taxon>
        <taxon>Cucurbitariaceae</taxon>
        <taxon>Neocucurbitaria</taxon>
    </lineage>
</organism>
<feature type="compositionally biased region" description="Low complexity" evidence="1">
    <location>
        <begin position="33"/>
        <end position="42"/>
    </location>
</feature>
<reference evidence="2" key="1">
    <citation type="submission" date="2022-10" db="EMBL/GenBank/DDBJ databases">
        <title>Tapping the CABI collections for fungal endophytes: first genome assemblies for Collariella, Neodidymelliopsis, Ascochyta clinopodiicola, Didymella pomorum, Didymosphaeria variabile, Neocosmospora piperis and Neocucurbitaria cava.</title>
        <authorList>
            <person name="Hill R."/>
        </authorList>
    </citation>
    <scope>NUCLEOTIDE SEQUENCE</scope>
    <source>
        <strain evidence="2">IMI 356814</strain>
    </source>
</reference>
<keyword evidence="3" id="KW-1185">Reference proteome</keyword>
<proteinExistence type="predicted"/>
<comment type="caution">
    <text evidence="2">The sequence shown here is derived from an EMBL/GenBank/DDBJ whole genome shotgun (WGS) entry which is preliminary data.</text>
</comment>
<dbReference type="Proteomes" id="UP001140560">
    <property type="component" value="Unassembled WGS sequence"/>
</dbReference>